<dbReference type="SUPFAM" id="SSF47203">
    <property type="entry name" value="Acyl-CoA dehydrogenase C-terminal domain-like"/>
    <property type="match status" value="1"/>
</dbReference>
<dbReference type="Pfam" id="PF02771">
    <property type="entry name" value="Acyl-CoA_dh_N"/>
    <property type="match status" value="1"/>
</dbReference>
<dbReference type="FunFam" id="2.40.110.10:FF:000006">
    <property type="entry name" value="very long-chain specific acyl-CoA dehydrogenase, mitochondrial"/>
    <property type="match status" value="1"/>
</dbReference>
<dbReference type="Gene3D" id="1.20.140.10">
    <property type="entry name" value="Butyryl-CoA Dehydrogenase, subunit A, domain 3"/>
    <property type="match status" value="2"/>
</dbReference>
<organism evidence="13 14">
    <name type="scientific">Desulfoprunum benzoelyticum</name>
    <dbReference type="NCBI Taxonomy" id="1506996"/>
    <lineage>
        <taxon>Bacteria</taxon>
        <taxon>Pseudomonadati</taxon>
        <taxon>Thermodesulfobacteriota</taxon>
        <taxon>Desulfobulbia</taxon>
        <taxon>Desulfobulbales</taxon>
        <taxon>Desulfobulbaceae</taxon>
        <taxon>Desulfoprunum</taxon>
    </lineage>
</organism>
<dbReference type="GO" id="GO:0003995">
    <property type="term" value="F:acyl-CoA dehydrogenase activity"/>
    <property type="evidence" value="ECO:0007669"/>
    <property type="project" value="InterPro"/>
</dbReference>
<keyword evidence="5 8" id="KW-0274">FAD</keyword>
<sequence>MQTLPKGGSFLFETTAPRNIFTPEDFDDEHKLIAETVTHFLAEYVFSRMEEIDAKKEGLMRELLVEAGKLGLLGADIPEQYDGTETDEICTTIIAEKVGATGSFAIAHGGHTGIGNLPIVYFGNEAQKAAYLPAIVTADKISAYALTEPGSGSDALSATSKATLSTDGKHYILNGSKTFISNAGIADIFIVYAKIDGDKFSAFIVDGHSEGLTTGAEEHKMGLKGSSTRSVFFDNVNVPVENLLYEAGKGHVVAFNILNIGRHKIAANAVGAAKLALDESARYANERKQFKVSIARFGLIKEKLAEMAIRTFAAESAVYRTGGLLNDMMHSLDRSGPDGGRITAKGIEEYALECSMEKVFASEAEAFVVDEGVQIHGGYGYIAEYPIERLYRDARVRRIFEGTNEINRNLISTTLIRRAAKRALPLMDAVSSVRSRLTTGIPVRKDAGDLVQATKDAFLFTLGIATDTFGDELLKQQEILGRLADMALLAYAMESAWCRAQKAVMNGQSGAKHKENMANAFIYTTVEKVILAAKEALANLAAGDELVKMQANVAMIFQYTPVDIIALRREIAGEISEAGKYIA</sequence>
<dbReference type="Gene3D" id="1.10.540.10">
    <property type="entry name" value="Acyl-CoA dehydrogenase/oxidase, N-terminal domain"/>
    <property type="match status" value="1"/>
</dbReference>
<dbReference type="Pfam" id="PF21263">
    <property type="entry name" value="Acyl-CoA-dh_C"/>
    <property type="match status" value="1"/>
</dbReference>
<evidence type="ECO:0000256" key="3">
    <source>
        <dbReference type="ARBA" id="ARBA00011881"/>
    </source>
</evidence>
<feature type="domain" description="Acyl-CoA dehydrogenase/oxidase C-terminal" evidence="9">
    <location>
        <begin position="248"/>
        <end position="414"/>
    </location>
</feature>
<dbReference type="Gene3D" id="2.40.110.10">
    <property type="entry name" value="Butyryl-CoA Dehydrogenase, subunit A, domain 2"/>
    <property type="match status" value="1"/>
</dbReference>
<evidence type="ECO:0000313" key="14">
    <source>
        <dbReference type="Proteomes" id="UP000539642"/>
    </source>
</evidence>
<comment type="similarity">
    <text evidence="2 8">Belongs to the acyl-CoA dehydrogenase family.</text>
</comment>
<keyword evidence="14" id="KW-1185">Reference proteome</keyword>
<dbReference type="InterPro" id="IPR006089">
    <property type="entry name" value="Acyl-CoA_DH_CS"/>
</dbReference>
<evidence type="ECO:0000259" key="12">
    <source>
        <dbReference type="Pfam" id="PF21263"/>
    </source>
</evidence>
<evidence type="ECO:0000256" key="7">
    <source>
        <dbReference type="ARBA" id="ARBA00052546"/>
    </source>
</evidence>
<evidence type="ECO:0000259" key="11">
    <source>
        <dbReference type="Pfam" id="PF02771"/>
    </source>
</evidence>
<dbReference type="GO" id="GO:0050660">
    <property type="term" value="F:flavin adenine dinucleotide binding"/>
    <property type="evidence" value="ECO:0007669"/>
    <property type="project" value="InterPro"/>
</dbReference>
<dbReference type="InterPro" id="IPR037069">
    <property type="entry name" value="AcylCoA_DH/ox_N_sf"/>
</dbReference>
<gene>
    <name evidence="13" type="ORF">HNQ81_003169</name>
</gene>
<dbReference type="InterPro" id="IPR036250">
    <property type="entry name" value="AcylCo_DH-like_C"/>
</dbReference>
<dbReference type="Proteomes" id="UP000539642">
    <property type="component" value="Unassembled WGS sequence"/>
</dbReference>
<dbReference type="InterPro" id="IPR006091">
    <property type="entry name" value="Acyl-CoA_Oxase/DH_mid-dom"/>
</dbReference>
<evidence type="ECO:0000256" key="8">
    <source>
        <dbReference type="RuleBase" id="RU362125"/>
    </source>
</evidence>
<evidence type="ECO:0000259" key="10">
    <source>
        <dbReference type="Pfam" id="PF02770"/>
    </source>
</evidence>
<dbReference type="Pfam" id="PF02770">
    <property type="entry name" value="Acyl-CoA_dh_M"/>
    <property type="match status" value="1"/>
</dbReference>
<keyword evidence="6 8" id="KW-0560">Oxidoreductase</keyword>
<evidence type="ECO:0000256" key="1">
    <source>
        <dbReference type="ARBA" id="ARBA00001974"/>
    </source>
</evidence>
<evidence type="ECO:0000313" key="13">
    <source>
        <dbReference type="EMBL" id="MBB5349415.1"/>
    </source>
</evidence>
<accession>A0A840UUP8</accession>
<evidence type="ECO:0000256" key="2">
    <source>
        <dbReference type="ARBA" id="ARBA00009347"/>
    </source>
</evidence>
<evidence type="ECO:0000256" key="5">
    <source>
        <dbReference type="ARBA" id="ARBA00022827"/>
    </source>
</evidence>
<dbReference type="InterPro" id="IPR009075">
    <property type="entry name" value="AcylCo_DH/oxidase_C"/>
</dbReference>
<dbReference type="PROSITE" id="PS00072">
    <property type="entry name" value="ACYL_COA_DH_1"/>
    <property type="match status" value="1"/>
</dbReference>
<comment type="subunit">
    <text evidence="3">Homotetramer.</text>
</comment>
<dbReference type="InterPro" id="IPR013786">
    <property type="entry name" value="AcylCoA_DH/ox_N"/>
</dbReference>
<dbReference type="PROSITE" id="PS00073">
    <property type="entry name" value="ACYL_COA_DH_2"/>
    <property type="match status" value="1"/>
</dbReference>
<comment type="caution">
    <text evidence="13">The sequence shown here is derived from an EMBL/GenBank/DDBJ whole genome shotgun (WGS) entry which is preliminary data.</text>
</comment>
<feature type="domain" description="Acyl-CoA dehydrogenase/oxidase N-terminal" evidence="11">
    <location>
        <begin position="28"/>
        <end position="137"/>
    </location>
</feature>
<dbReference type="InterPro" id="IPR049426">
    <property type="entry name" value="Acyl-CoA-dh-like_C"/>
</dbReference>
<keyword evidence="4 8" id="KW-0285">Flavoprotein</keyword>
<comment type="catalytic activity">
    <reaction evidence="7">
        <text>a 2,3-saturated acyl-CoA + A = a 2,3-dehydroacyl-CoA + AH2</text>
        <dbReference type="Rhea" id="RHEA:48608"/>
        <dbReference type="ChEBI" id="CHEBI:13193"/>
        <dbReference type="ChEBI" id="CHEBI:17499"/>
        <dbReference type="ChEBI" id="CHEBI:60015"/>
        <dbReference type="ChEBI" id="CHEBI:65111"/>
    </reaction>
</comment>
<dbReference type="SUPFAM" id="SSF56645">
    <property type="entry name" value="Acyl-CoA dehydrogenase NM domain-like"/>
    <property type="match status" value="1"/>
</dbReference>
<dbReference type="InterPro" id="IPR046373">
    <property type="entry name" value="Acyl-CoA_Oxase/DH_mid-dom_sf"/>
</dbReference>
<reference evidence="13 14" key="1">
    <citation type="submission" date="2020-08" db="EMBL/GenBank/DDBJ databases">
        <title>Genomic Encyclopedia of Type Strains, Phase IV (KMG-IV): sequencing the most valuable type-strain genomes for metagenomic binning, comparative biology and taxonomic classification.</title>
        <authorList>
            <person name="Goeker M."/>
        </authorList>
    </citation>
    <scope>NUCLEOTIDE SEQUENCE [LARGE SCALE GENOMIC DNA]</scope>
    <source>
        <strain evidence="13 14">DSM 28570</strain>
    </source>
</reference>
<comment type="cofactor">
    <cofactor evidence="1 8">
        <name>FAD</name>
        <dbReference type="ChEBI" id="CHEBI:57692"/>
    </cofactor>
</comment>
<name>A0A840UUP8_9BACT</name>
<dbReference type="InterPro" id="IPR009100">
    <property type="entry name" value="AcylCoA_DH/oxidase_NM_dom_sf"/>
</dbReference>
<proteinExistence type="inferred from homology"/>
<dbReference type="Pfam" id="PF00441">
    <property type="entry name" value="Acyl-CoA_dh_1"/>
    <property type="match status" value="1"/>
</dbReference>
<dbReference type="PANTHER" id="PTHR43884:SF12">
    <property type="entry name" value="ISOVALERYL-COA DEHYDROGENASE, MITOCHONDRIAL-RELATED"/>
    <property type="match status" value="1"/>
</dbReference>
<evidence type="ECO:0000256" key="4">
    <source>
        <dbReference type="ARBA" id="ARBA00022630"/>
    </source>
</evidence>
<dbReference type="RefSeq" id="WP_183352213.1">
    <property type="nucleotide sequence ID" value="NZ_JACHEO010000025.1"/>
</dbReference>
<feature type="domain" description="Acyl-CoA dehydrogenase-like C-terminal" evidence="12">
    <location>
        <begin position="454"/>
        <end position="549"/>
    </location>
</feature>
<dbReference type="EMBL" id="JACHEO010000025">
    <property type="protein sequence ID" value="MBB5349415.1"/>
    <property type="molecule type" value="Genomic_DNA"/>
</dbReference>
<feature type="domain" description="Acyl-CoA oxidase/dehydrogenase middle" evidence="10">
    <location>
        <begin position="143"/>
        <end position="236"/>
    </location>
</feature>
<dbReference type="FunFam" id="1.20.140.10:FF:000019">
    <property type="entry name" value="Acyl-CoA dehydrogenase"/>
    <property type="match status" value="1"/>
</dbReference>
<dbReference type="AlphaFoldDB" id="A0A840UUP8"/>
<dbReference type="PANTHER" id="PTHR43884">
    <property type="entry name" value="ACYL-COA DEHYDROGENASE"/>
    <property type="match status" value="1"/>
</dbReference>
<dbReference type="FunFam" id="1.10.540.10:FF:000001">
    <property type="entry name" value="Very long-chain-specific acyl-CoA dehydrogenase, mitochondrial"/>
    <property type="match status" value="1"/>
</dbReference>
<evidence type="ECO:0000256" key="6">
    <source>
        <dbReference type="ARBA" id="ARBA00023002"/>
    </source>
</evidence>
<evidence type="ECO:0000259" key="9">
    <source>
        <dbReference type="Pfam" id="PF00441"/>
    </source>
</evidence>
<protein>
    <submittedName>
        <fullName evidence="13">Alkylation response protein AidB-like acyl-CoA dehydrogenase</fullName>
    </submittedName>
</protein>